<dbReference type="Pfam" id="PF00583">
    <property type="entry name" value="Acetyltransf_1"/>
    <property type="match status" value="1"/>
</dbReference>
<dbReference type="InterPro" id="IPR000182">
    <property type="entry name" value="GNAT_dom"/>
</dbReference>
<evidence type="ECO:0000313" key="2">
    <source>
        <dbReference type="EMBL" id="MBM6619355.1"/>
    </source>
</evidence>
<comment type="caution">
    <text evidence="2">The sequence shown here is derived from an EMBL/GenBank/DDBJ whole genome shotgun (WGS) entry which is preliminary data.</text>
</comment>
<evidence type="ECO:0000259" key="1">
    <source>
        <dbReference type="PROSITE" id="PS51186"/>
    </source>
</evidence>
<gene>
    <name evidence="2" type="ORF">JR050_16970</name>
</gene>
<dbReference type="EMBL" id="JAFELM010000043">
    <property type="protein sequence ID" value="MBM6619355.1"/>
    <property type="molecule type" value="Genomic_DNA"/>
</dbReference>
<dbReference type="Gene3D" id="3.40.630.30">
    <property type="match status" value="1"/>
</dbReference>
<organism evidence="2 3">
    <name type="scientific">Bacillus suaedaesalsae</name>
    <dbReference type="NCBI Taxonomy" id="2810349"/>
    <lineage>
        <taxon>Bacteria</taxon>
        <taxon>Bacillati</taxon>
        <taxon>Bacillota</taxon>
        <taxon>Bacilli</taxon>
        <taxon>Bacillales</taxon>
        <taxon>Bacillaceae</taxon>
        <taxon>Bacillus</taxon>
    </lineage>
</organism>
<dbReference type="InterPro" id="IPR052829">
    <property type="entry name" value="N-acetyltransferase_domain"/>
</dbReference>
<sequence length="151" mass="17413">MVTLVAMTSEEYQRYVENAIVIFANEKVKAGNWTEEESLDRAKSDYETLLPQGEKSENNYLFTIYDNEQAVGIIWLARKSEDEGFIYEILISDEFRGMGYGKKAMQQLEVFGRELGLKKIGLHVFGHNKPARGLYEKLGYIETNIKMEKVL</sequence>
<dbReference type="RefSeq" id="WP_204204813.1">
    <property type="nucleotide sequence ID" value="NZ_JAFELM010000043.1"/>
</dbReference>
<dbReference type="PROSITE" id="PS51186">
    <property type="entry name" value="GNAT"/>
    <property type="match status" value="1"/>
</dbReference>
<dbReference type="CDD" id="cd04301">
    <property type="entry name" value="NAT_SF"/>
    <property type="match status" value="1"/>
</dbReference>
<dbReference type="Proteomes" id="UP001518925">
    <property type="component" value="Unassembled WGS sequence"/>
</dbReference>
<feature type="domain" description="N-acetyltransferase" evidence="1">
    <location>
        <begin position="2"/>
        <end position="151"/>
    </location>
</feature>
<accession>A0ABS2DLI2</accession>
<reference evidence="2 3" key="1">
    <citation type="submission" date="2021-02" db="EMBL/GenBank/DDBJ databases">
        <title>Bacillus sp. RD4P76, an endophyte from a halophyte.</title>
        <authorList>
            <person name="Sun J.-Q."/>
        </authorList>
    </citation>
    <scope>NUCLEOTIDE SEQUENCE [LARGE SCALE GENOMIC DNA]</scope>
    <source>
        <strain evidence="2 3">RD4P76</strain>
    </source>
</reference>
<dbReference type="InterPro" id="IPR016181">
    <property type="entry name" value="Acyl_CoA_acyltransferase"/>
</dbReference>
<protein>
    <submittedName>
        <fullName evidence="2">GNAT family N-acetyltransferase</fullName>
    </submittedName>
</protein>
<name>A0ABS2DLI2_9BACI</name>
<proteinExistence type="predicted"/>
<dbReference type="PANTHER" id="PTHR43259">
    <property type="entry name" value="SPT10P"/>
    <property type="match status" value="1"/>
</dbReference>
<dbReference type="SUPFAM" id="SSF55729">
    <property type="entry name" value="Acyl-CoA N-acyltransferases (Nat)"/>
    <property type="match status" value="1"/>
</dbReference>
<dbReference type="PANTHER" id="PTHR43259:SF1">
    <property type="entry name" value="N-ACETYLTRANSFERASE DOMAIN-CONTAINING PROTEIN"/>
    <property type="match status" value="1"/>
</dbReference>
<keyword evidence="3" id="KW-1185">Reference proteome</keyword>
<evidence type="ECO:0000313" key="3">
    <source>
        <dbReference type="Proteomes" id="UP001518925"/>
    </source>
</evidence>